<evidence type="ECO:0000313" key="3">
    <source>
        <dbReference type="WBParaSite" id="PTRK_0000685900.1"/>
    </source>
</evidence>
<dbReference type="AlphaFoldDB" id="A0A0N4ZGF1"/>
<feature type="compositionally biased region" description="Basic and acidic residues" evidence="1">
    <location>
        <begin position="176"/>
        <end position="190"/>
    </location>
</feature>
<feature type="compositionally biased region" description="Low complexity" evidence="1">
    <location>
        <begin position="384"/>
        <end position="430"/>
    </location>
</feature>
<keyword evidence="2" id="KW-1185">Reference proteome</keyword>
<feature type="compositionally biased region" description="Basic and acidic residues" evidence="1">
    <location>
        <begin position="200"/>
        <end position="211"/>
    </location>
</feature>
<reference evidence="3" key="1">
    <citation type="submission" date="2016-03" db="UniProtKB">
        <authorList>
            <consortium name="WormBaseParasite"/>
        </authorList>
    </citation>
    <scope>IDENTIFICATION</scope>
</reference>
<feature type="compositionally biased region" description="Basic residues" evidence="1">
    <location>
        <begin position="253"/>
        <end position="266"/>
    </location>
</feature>
<dbReference type="Proteomes" id="UP000038045">
    <property type="component" value="Unplaced"/>
</dbReference>
<feature type="compositionally biased region" description="Gly residues" evidence="1">
    <location>
        <begin position="73"/>
        <end position="86"/>
    </location>
</feature>
<feature type="region of interest" description="Disordered" evidence="1">
    <location>
        <begin position="15"/>
        <end position="114"/>
    </location>
</feature>
<proteinExistence type="predicted"/>
<feature type="compositionally biased region" description="Basic and acidic residues" evidence="1">
    <location>
        <begin position="88"/>
        <end position="99"/>
    </location>
</feature>
<feature type="compositionally biased region" description="Low complexity" evidence="1">
    <location>
        <begin position="438"/>
        <end position="455"/>
    </location>
</feature>
<feature type="compositionally biased region" description="Gly residues" evidence="1">
    <location>
        <begin position="49"/>
        <end position="63"/>
    </location>
</feature>
<feature type="compositionally biased region" description="Basic residues" evidence="1">
    <location>
        <begin position="215"/>
        <end position="242"/>
    </location>
</feature>
<dbReference type="WBParaSite" id="PTRK_0000685900.1">
    <property type="protein sequence ID" value="PTRK_0000685900.1"/>
    <property type="gene ID" value="PTRK_0000685900"/>
</dbReference>
<feature type="compositionally biased region" description="Basic and acidic residues" evidence="1">
    <location>
        <begin position="374"/>
        <end position="383"/>
    </location>
</feature>
<name>A0A0N4ZGF1_PARTI</name>
<feature type="compositionally biased region" description="Basic and acidic residues" evidence="1">
    <location>
        <begin position="312"/>
        <end position="329"/>
    </location>
</feature>
<feature type="compositionally biased region" description="Basic and acidic residues" evidence="1">
    <location>
        <begin position="26"/>
        <end position="47"/>
    </location>
</feature>
<sequence length="491" mass="50310">MKWGGKARCWECLAKRLHPSAKPGHAAREGDGDGARRDRDGPEDRRPGRGGAAARGAEPGGSEPGRAVRAEAGDGGGTGPDPGEGADGADRRGLTDDRFSHRRPFRRAGSPAAGAGLLRGHRLHRAGLSRQLCAVFRAGAVGLSAGGGGGPCRTAGAGRAAGLCRVGPGDQIPEAGADRRRPGGEHADRPHRPRAGLGHRPREPEDRERSGRAVGGRHRLALHRPVRHGLGHHERVRPHRCGGQHQSDDGGPGHRRGPVRHGHRPGGGHPGLYRLQRLLGVGGQVHRPSGSLRRRSAVGHRPRRAGGAAQDRGQRGRDKRQADHGFDRQGRRHLHRRGRTQAAGELGAGVDRLGHRDRRRAGGQSSAGALAGGRGDRAGRDPARAGSAGAEADPAAAQADAARAQAGSDASGPAAYADAHAASHAAQADAADPRAASDPDAAASDAARASSPDAARTGSRQACAGSRPGRPGWTAAPDAEPGPSGDGSAGL</sequence>
<evidence type="ECO:0000313" key="2">
    <source>
        <dbReference type="Proteomes" id="UP000038045"/>
    </source>
</evidence>
<feature type="region of interest" description="Disordered" evidence="1">
    <location>
        <begin position="168"/>
        <end position="491"/>
    </location>
</feature>
<accession>A0A0N4ZGF1</accession>
<evidence type="ECO:0000256" key="1">
    <source>
        <dbReference type="SAM" id="MobiDB-lite"/>
    </source>
</evidence>
<feature type="compositionally biased region" description="Basic residues" evidence="1">
    <location>
        <begin position="330"/>
        <end position="339"/>
    </location>
</feature>
<feature type="compositionally biased region" description="Basic residues" evidence="1">
    <location>
        <begin position="292"/>
        <end position="304"/>
    </location>
</feature>
<protein>
    <submittedName>
        <fullName evidence="3">PE-PGRS family protein</fullName>
    </submittedName>
</protein>
<organism evidence="2 3">
    <name type="scientific">Parastrongyloides trichosuri</name>
    <name type="common">Possum-specific nematode worm</name>
    <dbReference type="NCBI Taxonomy" id="131310"/>
    <lineage>
        <taxon>Eukaryota</taxon>
        <taxon>Metazoa</taxon>
        <taxon>Ecdysozoa</taxon>
        <taxon>Nematoda</taxon>
        <taxon>Chromadorea</taxon>
        <taxon>Rhabditida</taxon>
        <taxon>Tylenchina</taxon>
        <taxon>Panagrolaimomorpha</taxon>
        <taxon>Strongyloidoidea</taxon>
        <taxon>Strongyloididae</taxon>
        <taxon>Parastrongyloides</taxon>
    </lineage>
</organism>